<feature type="domain" description="PKD" evidence="11">
    <location>
        <begin position="354"/>
        <end position="427"/>
    </location>
</feature>
<dbReference type="Proteomes" id="UP001318040">
    <property type="component" value="Chromosome 12"/>
</dbReference>
<keyword evidence="12" id="KW-1185">Reference proteome</keyword>
<evidence type="ECO:0000256" key="10">
    <source>
        <dbReference type="SAM" id="SignalP"/>
    </source>
</evidence>
<dbReference type="GO" id="GO:0031410">
    <property type="term" value="C:cytoplasmic vesicle"/>
    <property type="evidence" value="ECO:0007669"/>
    <property type="project" value="TreeGrafter"/>
</dbReference>
<sequence length="919" mass="96911">MLMVIGQGPRAPPFLTTLLVLTTLLLLAAFTVEARGGLRVGGSRSSRDYRRQTRAEPGGAPVPSPNNSTQEPHQGPTSGGQGPPPAGGGTPPNGGPVEPGPAGGATAVPSEARGGGPNGTAGPPVATGEPPTSSDGDGRQVKRLVLELPSLVEVTLPINDIWINVTASPPPPPGYTYDFVWTLMSHPAELSGLIEGEHTNTLRLSQLSAGKYVFRITVTGPLEFGEAFSNVTINPAPRVNQPPVAVALPRSQELTLPAASTFIDGSQSQDDDGIASYHWEQVRGPTRESGGARDTAVLGLNNLVPGSYAFRLTVVDTDGVSDSTEANVTVTRPVDRPPVADAGPTQVLTLPQSELTLNGNQSADDHAITTYEWAISPGSQIKVVNMQGVRTPYLHLSALQEGEYVFQLTVADVAGQHDTAQVSVIVQPEVNLPPVADAGPDKELTAPSADTTLDGSRSHDDRGIVGYLWEKTSGPDGARLTGVDRPELRIAGLGVGVYGFRLTVRDAKGLVASDVVSVTVRQEVNERPVSRAGGAVTVTLPAGVVRLNGSLSSDDQGIVSFRWQRDEASPAAGEVLEGSDSRAVLLLSNVVEGSYQFHLTVTDARGLSHTDTAHLEVQQDPLRDALVELVLEVEAPQLLERHMQLLKRKLALLLGLQDQLVHVHAVRSLADDSTAVILHAERLGEGGGALPGLNVSRSLRRRLAGSGGELLPFAMLRVDTQRCQLPCSGHGHCDGLTRSCHCQPFWMEDPIRSHLGDGESNCDWSVLYVGLALLGVTLALGAAVWLLVYCCRRCSVCVRGRSRGASVRRSRYRVLGSPEERDSLELRSRGKRCTPGGRHKAMSISSPGPRHRQSDSDSDRDSMGGSGLVGRAPHGRQNGGLASHMAPSDLDTPGSLSDTPSGPPRGAPGLHGIGSEPLI</sequence>
<evidence type="ECO:0000256" key="3">
    <source>
        <dbReference type="ARBA" id="ARBA00022692"/>
    </source>
</evidence>
<keyword evidence="5 9" id="KW-1133">Transmembrane helix</keyword>
<dbReference type="InterPro" id="IPR013783">
    <property type="entry name" value="Ig-like_fold"/>
</dbReference>
<keyword evidence="2" id="KW-1003">Cell membrane</keyword>
<dbReference type="Gene3D" id="2.60.40.10">
    <property type="entry name" value="Immunoglobulins"/>
    <property type="match status" value="5"/>
</dbReference>
<dbReference type="InterPro" id="IPR056502">
    <property type="entry name" value="KIAA0319-like_C"/>
</dbReference>
<feature type="signal peptide" evidence="10">
    <location>
        <begin position="1"/>
        <end position="34"/>
    </location>
</feature>
<protein>
    <submittedName>
        <fullName evidence="13">Dyslexia-associated protein KIAA0319-like protein isoform X1</fullName>
    </submittedName>
</protein>
<dbReference type="InterPro" id="IPR035986">
    <property type="entry name" value="PKD_dom_sf"/>
</dbReference>
<dbReference type="InterPro" id="IPR029865">
    <property type="entry name" value="KIAA0319-like"/>
</dbReference>
<keyword evidence="4" id="KW-0677">Repeat</keyword>
<keyword evidence="3 9" id="KW-0812">Transmembrane</keyword>
<feature type="compositionally biased region" description="Basic and acidic residues" evidence="8">
    <location>
        <begin position="818"/>
        <end position="828"/>
    </location>
</feature>
<organism evidence="12 13">
    <name type="scientific">Petromyzon marinus</name>
    <name type="common">Sea lamprey</name>
    <dbReference type="NCBI Taxonomy" id="7757"/>
    <lineage>
        <taxon>Eukaryota</taxon>
        <taxon>Metazoa</taxon>
        <taxon>Chordata</taxon>
        <taxon>Craniata</taxon>
        <taxon>Vertebrata</taxon>
        <taxon>Cyclostomata</taxon>
        <taxon>Hyperoartia</taxon>
        <taxon>Petromyzontiformes</taxon>
        <taxon>Petromyzontidae</taxon>
        <taxon>Petromyzon</taxon>
    </lineage>
</organism>
<dbReference type="PANTHER" id="PTHR46182">
    <property type="entry name" value="FI19480P1"/>
    <property type="match status" value="1"/>
</dbReference>
<dbReference type="PROSITE" id="PS50093">
    <property type="entry name" value="PKD"/>
    <property type="match status" value="1"/>
</dbReference>
<name>A0AAJ7T0H8_PETMA</name>
<dbReference type="SMART" id="SM00089">
    <property type="entry name" value="PKD"/>
    <property type="match status" value="4"/>
</dbReference>
<feature type="region of interest" description="Disordered" evidence="8">
    <location>
        <begin position="39"/>
        <end position="139"/>
    </location>
</feature>
<dbReference type="SUPFAM" id="SSF49299">
    <property type="entry name" value="PKD domain"/>
    <property type="match status" value="4"/>
</dbReference>
<comment type="subcellular location">
    <subcellularLocation>
        <location evidence="1">Cell membrane</location>
    </subcellularLocation>
</comment>
<dbReference type="CDD" id="cd00146">
    <property type="entry name" value="PKD"/>
    <property type="match status" value="2"/>
</dbReference>
<proteinExistence type="predicted"/>
<evidence type="ECO:0000256" key="5">
    <source>
        <dbReference type="ARBA" id="ARBA00022989"/>
    </source>
</evidence>
<keyword evidence="7" id="KW-0325">Glycoprotein</keyword>
<feature type="transmembrane region" description="Helical" evidence="9">
    <location>
        <begin position="766"/>
        <end position="791"/>
    </location>
</feature>
<evidence type="ECO:0000256" key="6">
    <source>
        <dbReference type="ARBA" id="ARBA00023136"/>
    </source>
</evidence>
<evidence type="ECO:0000256" key="9">
    <source>
        <dbReference type="SAM" id="Phobius"/>
    </source>
</evidence>
<evidence type="ECO:0000256" key="4">
    <source>
        <dbReference type="ARBA" id="ARBA00022737"/>
    </source>
</evidence>
<feature type="region of interest" description="Disordered" evidence="8">
    <location>
        <begin position="808"/>
        <end position="919"/>
    </location>
</feature>
<evidence type="ECO:0000256" key="2">
    <source>
        <dbReference type="ARBA" id="ARBA00022475"/>
    </source>
</evidence>
<feature type="compositionally biased region" description="Basic and acidic residues" evidence="8">
    <location>
        <begin position="852"/>
        <end position="862"/>
    </location>
</feature>
<evidence type="ECO:0000313" key="12">
    <source>
        <dbReference type="Proteomes" id="UP001318040"/>
    </source>
</evidence>
<feature type="compositionally biased region" description="Gly residues" evidence="8">
    <location>
        <begin position="77"/>
        <end position="92"/>
    </location>
</feature>
<feature type="chain" id="PRO_5042483754" evidence="10">
    <location>
        <begin position="35"/>
        <end position="919"/>
    </location>
</feature>
<feature type="region of interest" description="Disordered" evidence="8">
    <location>
        <begin position="436"/>
        <end position="457"/>
    </location>
</feature>
<gene>
    <name evidence="13" type="primary">LOC116941713</name>
</gene>
<feature type="compositionally biased region" description="Basic and acidic residues" evidence="8">
    <location>
        <begin position="45"/>
        <end position="54"/>
    </location>
</feature>
<dbReference type="FunFam" id="2.60.40.10:FF:000257">
    <property type="entry name" value="Dyslexia-associated protein KIAA0319-like"/>
    <property type="match status" value="1"/>
</dbReference>
<dbReference type="GO" id="GO:0005886">
    <property type="term" value="C:plasma membrane"/>
    <property type="evidence" value="ECO:0007669"/>
    <property type="project" value="UniProtKB-SubCell"/>
</dbReference>
<reference evidence="13" key="1">
    <citation type="submission" date="2025-08" db="UniProtKB">
        <authorList>
            <consortium name="RefSeq"/>
        </authorList>
    </citation>
    <scope>IDENTIFICATION</scope>
    <source>
        <tissue evidence="13">Sperm</tissue>
    </source>
</reference>
<dbReference type="Pfam" id="PF22352">
    <property type="entry name" value="K319L-like_PKD"/>
    <property type="match status" value="5"/>
</dbReference>
<dbReference type="GeneID" id="116941713"/>
<evidence type="ECO:0000256" key="7">
    <source>
        <dbReference type="ARBA" id="ARBA00023180"/>
    </source>
</evidence>
<keyword evidence="6 9" id="KW-0472">Membrane</keyword>
<feature type="compositionally biased region" description="Basic residues" evidence="8">
    <location>
        <begin position="829"/>
        <end position="841"/>
    </location>
</feature>
<dbReference type="RefSeq" id="XP_032808945.1">
    <property type="nucleotide sequence ID" value="XM_032953054.1"/>
</dbReference>
<dbReference type="FunFam" id="2.60.40.10:FF:000258">
    <property type="entry name" value="Dyslexia-associated protein KIAA0319 homolog"/>
    <property type="match status" value="1"/>
</dbReference>
<dbReference type="GO" id="GO:0001764">
    <property type="term" value="P:neuron migration"/>
    <property type="evidence" value="ECO:0007669"/>
    <property type="project" value="TreeGrafter"/>
</dbReference>
<dbReference type="InterPro" id="IPR022409">
    <property type="entry name" value="PKD/Chitinase_dom"/>
</dbReference>
<evidence type="ECO:0000259" key="11">
    <source>
        <dbReference type="PROSITE" id="PS50093"/>
    </source>
</evidence>
<dbReference type="KEGG" id="pmrn:116941713"/>
<evidence type="ECO:0000256" key="8">
    <source>
        <dbReference type="SAM" id="MobiDB-lite"/>
    </source>
</evidence>
<dbReference type="InterPro" id="IPR000601">
    <property type="entry name" value="PKD_dom"/>
</dbReference>
<evidence type="ECO:0000256" key="1">
    <source>
        <dbReference type="ARBA" id="ARBA00004236"/>
    </source>
</evidence>
<accession>A0AAJ7T0H8</accession>
<keyword evidence="10" id="KW-0732">Signal</keyword>
<dbReference type="Pfam" id="PF23620">
    <property type="entry name" value="KIAA0319"/>
    <property type="match status" value="1"/>
</dbReference>
<dbReference type="AlphaFoldDB" id="A0AAJ7T0H8"/>
<dbReference type="PANTHER" id="PTHR46182:SF2">
    <property type="entry name" value="FI19480P1"/>
    <property type="match status" value="1"/>
</dbReference>
<evidence type="ECO:0000313" key="13">
    <source>
        <dbReference type="RefSeq" id="XP_032808945.1"/>
    </source>
</evidence>
<dbReference type="FunFam" id="2.60.40.10:FF:000061">
    <property type="entry name" value="Dyslexia-associated protein KIAA0319 homolog"/>
    <property type="match status" value="2"/>
</dbReference>